<keyword evidence="3 6" id="KW-0812">Transmembrane</keyword>
<keyword evidence="9" id="KW-1185">Reference proteome</keyword>
<keyword evidence="4 7" id="KW-1133">Transmembrane helix</keyword>
<dbReference type="EMBL" id="JAZHPZ010000003">
    <property type="protein sequence ID" value="MEF2965980.1"/>
    <property type="molecule type" value="Genomic_DNA"/>
</dbReference>
<protein>
    <submittedName>
        <fullName evidence="8">Multidrug efflux SMR transporter</fullName>
    </submittedName>
</protein>
<dbReference type="PANTHER" id="PTHR30561:SF7">
    <property type="entry name" value="GUANIDINIUM EFFLUX SYSTEM SUBUNIT GDNC-RELATED"/>
    <property type="match status" value="1"/>
</dbReference>
<keyword evidence="5 7" id="KW-0472">Membrane</keyword>
<evidence type="ECO:0000313" key="8">
    <source>
        <dbReference type="EMBL" id="MEF2965980.1"/>
    </source>
</evidence>
<proteinExistence type="inferred from homology"/>
<dbReference type="Proteomes" id="UP001306950">
    <property type="component" value="Unassembled WGS sequence"/>
</dbReference>
<keyword evidence="2" id="KW-1003">Cell membrane</keyword>
<organism evidence="8 9">
    <name type="scientific">Paenibacillus haidiansis</name>
    <dbReference type="NCBI Taxonomy" id="1574488"/>
    <lineage>
        <taxon>Bacteria</taxon>
        <taxon>Bacillati</taxon>
        <taxon>Bacillota</taxon>
        <taxon>Bacilli</taxon>
        <taxon>Bacillales</taxon>
        <taxon>Paenibacillaceae</taxon>
        <taxon>Paenibacillus</taxon>
    </lineage>
</organism>
<dbReference type="InterPro" id="IPR037185">
    <property type="entry name" value="EmrE-like"/>
</dbReference>
<name>A0ABU7VQD7_9BACL</name>
<dbReference type="InterPro" id="IPR045324">
    <property type="entry name" value="Small_multidrug_res"/>
</dbReference>
<evidence type="ECO:0000256" key="3">
    <source>
        <dbReference type="ARBA" id="ARBA00022692"/>
    </source>
</evidence>
<reference evidence="8 9" key="1">
    <citation type="submission" date="2024-02" db="EMBL/GenBank/DDBJ databases">
        <title>A nitrogen-fixing paenibacillus bacterium.</title>
        <authorList>
            <person name="Zhang W.L."/>
            <person name="Chen S.F."/>
        </authorList>
    </citation>
    <scope>NUCLEOTIDE SEQUENCE [LARGE SCALE GENOMIC DNA]</scope>
    <source>
        <strain evidence="8 9">M1</strain>
    </source>
</reference>
<dbReference type="Gene3D" id="1.10.3730.20">
    <property type="match status" value="1"/>
</dbReference>
<evidence type="ECO:0000256" key="6">
    <source>
        <dbReference type="RuleBase" id="RU003942"/>
    </source>
</evidence>
<dbReference type="Pfam" id="PF00893">
    <property type="entry name" value="Multi_Drug_Res"/>
    <property type="match status" value="1"/>
</dbReference>
<evidence type="ECO:0000313" key="9">
    <source>
        <dbReference type="Proteomes" id="UP001306950"/>
    </source>
</evidence>
<sequence>MNRNWNYIWIAGLLEIGWVSGLKHAHNAWTWGLTVISLVLSTYLLIRSTKNLPVGTAYAVFTGIGTAGTVAAEMLLFGEPFRIVKLLLILLLLVGVIGLKIVTAEPEAKEGH</sequence>
<feature type="transmembrane region" description="Helical" evidence="7">
    <location>
        <begin position="58"/>
        <end position="77"/>
    </location>
</feature>
<comment type="similarity">
    <text evidence="6">Belongs to the drug/metabolite transporter (DMT) superfamily. Small multidrug resistance (SMR) (TC 2.A.7.1) family.</text>
</comment>
<evidence type="ECO:0000256" key="2">
    <source>
        <dbReference type="ARBA" id="ARBA00022475"/>
    </source>
</evidence>
<feature type="transmembrane region" description="Helical" evidence="7">
    <location>
        <begin position="28"/>
        <end position="46"/>
    </location>
</feature>
<evidence type="ECO:0000256" key="7">
    <source>
        <dbReference type="SAM" id="Phobius"/>
    </source>
</evidence>
<gene>
    <name evidence="8" type="ORF">V3851_09070</name>
</gene>
<dbReference type="SUPFAM" id="SSF103481">
    <property type="entry name" value="Multidrug resistance efflux transporter EmrE"/>
    <property type="match status" value="1"/>
</dbReference>
<dbReference type="RefSeq" id="WP_331846203.1">
    <property type="nucleotide sequence ID" value="NZ_JAZHPZ010000003.1"/>
</dbReference>
<accession>A0ABU7VQD7</accession>
<feature type="transmembrane region" description="Helical" evidence="7">
    <location>
        <begin position="83"/>
        <end position="102"/>
    </location>
</feature>
<comment type="caution">
    <text evidence="8">The sequence shown here is derived from an EMBL/GenBank/DDBJ whole genome shotgun (WGS) entry which is preliminary data.</text>
</comment>
<evidence type="ECO:0000256" key="5">
    <source>
        <dbReference type="ARBA" id="ARBA00023136"/>
    </source>
</evidence>
<evidence type="ECO:0000256" key="1">
    <source>
        <dbReference type="ARBA" id="ARBA00004651"/>
    </source>
</evidence>
<dbReference type="InterPro" id="IPR000390">
    <property type="entry name" value="Small_drug/metabolite_transptr"/>
</dbReference>
<evidence type="ECO:0000256" key="4">
    <source>
        <dbReference type="ARBA" id="ARBA00022989"/>
    </source>
</evidence>
<dbReference type="PANTHER" id="PTHR30561">
    <property type="entry name" value="SMR FAMILY PROTON-DEPENDENT DRUG EFFLUX TRANSPORTER SUGE"/>
    <property type="match status" value="1"/>
</dbReference>
<comment type="subcellular location">
    <subcellularLocation>
        <location evidence="1 6">Cell membrane</location>
        <topology evidence="1 6">Multi-pass membrane protein</topology>
    </subcellularLocation>
</comment>